<dbReference type="SUPFAM" id="SSF89562">
    <property type="entry name" value="RraA-like"/>
    <property type="match status" value="1"/>
</dbReference>
<keyword evidence="12" id="KW-1185">Reference proteome</keyword>
<dbReference type="GO" id="GO:0047443">
    <property type="term" value="F:4-hydroxy-4-methyl-2-oxoglutarate aldolase activity"/>
    <property type="evidence" value="ECO:0007669"/>
    <property type="project" value="UniProtKB-EC"/>
</dbReference>
<feature type="binding site" evidence="9">
    <location>
        <position position="102"/>
    </location>
    <ligand>
        <name>substrate</name>
    </ligand>
</feature>
<proteinExistence type="inferred from homology"/>
<evidence type="ECO:0000256" key="3">
    <source>
        <dbReference type="ARBA" id="ARBA00008621"/>
    </source>
</evidence>
<comment type="function">
    <text evidence="7 10">Catalyzes the aldol cleavage of 4-hydroxy-4-methyl-2-oxoglutarate (HMG) into 2 molecules of pyruvate. Also contains a secondary oxaloacetate (OAA) decarboxylase activity due to the common pyruvate enolate transition state formed following C-C bond cleavage in the retro-aldol and decarboxylation reactions.</text>
</comment>
<dbReference type="PANTHER" id="PTHR33254:SF4">
    <property type="entry name" value="4-HYDROXY-4-METHYL-2-OXOGLUTARATE ALDOLASE 3-RELATED"/>
    <property type="match status" value="1"/>
</dbReference>
<comment type="caution">
    <text evidence="11">The sequence shown here is derived from an EMBL/GenBank/DDBJ whole genome shotgun (WGS) entry which is preliminary data.</text>
</comment>
<evidence type="ECO:0000256" key="6">
    <source>
        <dbReference type="ARBA" id="ARBA00023239"/>
    </source>
</evidence>
<comment type="cofactor">
    <cofactor evidence="2 10">
        <name>a divalent metal cation</name>
        <dbReference type="ChEBI" id="CHEBI:60240"/>
    </cofactor>
</comment>
<protein>
    <recommendedName>
        <fullName evidence="10">4-hydroxy-4-methyl-2-oxoglutarate aldolase</fullName>
        <shortName evidence="10">HMG aldolase</shortName>
        <ecNumber evidence="10">4.1.1.112</ecNumber>
        <ecNumber evidence="10">4.1.3.17</ecNumber>
    </recommendedName>
    <alternativeName>
        <fullName evidence="10">Oxaloacetate decarboxylase</fullName>
    </alternativeName>
</protein>
<evidence type="ECO:0000256" key="2">
    <source>
        <dbReference type="ARBA" id="ARBA00001968"/>
    </source>
</evidence>
<accession>A0A7X4HFV4</accession>
<dbReference type="Proteomes" id="UP000450676">
    <property type="component" value="Unassembled WGS sequence"/>
</dbReference>
<gene>
    <name evidence="11" type="primary">rraA</name>
    <name evidence="11" type="ORF">GTP77_24110</name>
</gene>
<evidence type="ECO:0000256" key="4">
    <source>
        <dbReference type="ARBA" id="ARBA00011233"/>
    </source>
</evidence>
<feature type="binding site" evidence="9">
    <location>
        <position position="103"/>
    </location>
    <ligand>
        <name>Mg(2+)</name>
        <dbReference type="ChEBI" id="CHEBI:18420"/>
    </ligand>
</feature>
<evidence type="ECO:0000256" key="8">
    <source>
        <dbReference type="ARBA" id="ARBA00047973"/>
    </source>
</evidence>
<sequence length="164" mass="17058">MSFATTDLCDDHADLLESGVLAVLPPVYQHFGQHRKFSGPATTLKVFEDNALVRSTLETPGNGGVLVVDGGGSLRRALVGGQLGLLAQDNGWAGIVVYGCIRDTDEINACAVGVRALGAHPQKSAKAGAGARDVRVHISGVAVRPGDWIYADADGILVSQQQLA</sequence>
<dbReference type="AlphaFoldDB" id="A0A7X4HFV4"/>
<dbReference type="NCBIfam" id="NF006875">
    <property type="entry name" value="PRK09372.1"/>
    <property type="match status" value="1"/>
</dbReference>
<name>A0A7X4HFV4_9BURK</name>
<keyword evidence="6 10" id="KW-0456">Lyase</keyword>
<dbReference type="EMBL" id="WWCU01000037">
    <property type="protein sequence ID" value="MYN10410.1"/>
    <property type="molecule type" value="Genomic_DNA"/>
</dbReference>
<dbReference type="GO" id="GO:0008948">
    <property type="term" value="F:oxaloacetate decarboxylase activity"/>
    <property type="evidence" value="ECO:0007669"/>
    <property type="project" value="UniProtKB-EC"/>
</dbReference>
<evidence type="ECO:0000256" key="5">
    <source>
        <dbReference type="ARBA" id="ARBA00022723"/>
    </source>
</evidence>
<dbReference type="NCBIfam" id="TIGR01935">
    <property type="entry name" value="NOT-MenG"/>
    <property type="match status" value="1"/>
</dbReference>
<keyword evidence="9" id="KW-0460">Magnesium</keyword>
<dbReference type="CDD" id="cd16841">
    <property type="entry name" value="RraA_family"/>
    <property type="match status" value="1"/>
</dbReference>
<dbReference type="PANTHER" id="PTHR33254">
    <property type="entry name" value="4-HYDROXY-4-METHYL-2-OXOGLUTARATE ALDOLASE 3-RELATED"/>
    <property type="match status" value="1"/>
</dbReference>
<evidence type="ECO:0000256" key="1">
    <source>
        <dbReference type="ARBA" id="ARBA00001342"/>
    </source>
</evidence>
<dbReference type="InterPro" id="IPR005493">
    <property type="entry name" value="RraA/RraA-like"/>
</dbReference>
<dbReference type="EC" id="4.1.1.112" evidence="10"/>
<comment type="cofactor">
    <cofactor evidence="9">
        <name>Mg(2+)</name>
        <dbReference type="ChEBI" id="CHEBI:18420"/>
    </cofactor>
</comment>
<dbReference type="GO" id="GO:0051252">
    <property type="term" value="P:regulation of RNA metabolic process"/>
    <property type="evidence" value="ECO:0007669"/>
    <property type="project" value="InterPro"/>
</dbReference>
<dbReference type="Gene3D" id="3.50.30.40">
    <property type="entry name" value="Ribonuclease E inhibitor RraA/RraA-like"/>
    <property type="match status" value="1"/>
</dbReference>
<dbReference type="EC" id="4.1.3.17" evidence="10"/>
<evidence type="ECO:0000256" key="9">
    <source>
        <dbReference type="PIRSR" id="PIRSR605493-1"/>
    </source>
</evidence>
<dbReference type="RefSeq" id="WP_161074703.1">
    <property type="nucleotide sequence ID" value="NZ_CP086370.1"/>
</dbReference>
<evidence type="ECO:0000313" key="12">
    <source>
        <dbReference type="Proteomes" id="UP000450676"/>
    </source>
</evidence>
<reference evidence="11 12" key="1">
    <citation type="submission" date="2019-12" db="EMBL/GenBank/DDBJ databases">
        <title>Novel species isolated from a subtropical stream in China.</title>
        <authorList>
            <person name="Lu H."/>
        </authorList>
    </citation>
    <scope>NUCLEOTIDE SEQUENCE [LARGE SCALE GENOMIC DNA]</scope>
    <source>
        <strain evidence="11 12">FT127W</strain>
    </source>
</reference>
<evidence type="ECO:0000313" key="11">
    <source>
        <dbReference type="EMBL" id="MYN10410.1"/>
    </source>
</evidence>
<dbReference type="GO" id="GO:0008428">
    <property type="term" value="F:ribonuclease inhibitor activity"/>
    <property type="evidence" value="ECO:0007669"/>
    <property type="project" value="InterPro"/>
</dbReference>
<evidence type="ECO:0000256" key="7">
    <source>
        <dbReference type="ARBA" id="ARBA00025046"/>
    </source>
</evidence>
<organism evidence="11 12">
    <name type="scientific">Pseudoduganella aquatica</name>
    <dbReference type="NCBI Taxonomy" id="2660641"/>
    <lineage>
        <taxon>Bacteria</taxon>
        <taxon>Pseudomonadati</taxon>
        <taxon>Pseudomonadota</taxon>
        <taxon>Betaproteobacteria</taxon>
        <taxon>Burkholderiales</taxon>
        <taxon>Oxalobacteraceae</taxon>
        <taxon>Telluria group</taxon>
        <taxon>Pseudoduganella</taxon>
    </lineage>
</organism>
<comment type="catalytic activity">
    <reaction evidence="8 10">
        <text>oxaloacetate + H(+) = pyruvate + CO2</text>
        <dbReference type="Rhea" id="RHEA:15641"/>
        <dbReference type="ChEBI" id="CHEBI:15361"/>
        <dbReference type="ChEBI" id="CHEBI:15378"/>
        <dbReference type="ChEBI" id="CHEBI:16452"/>
        <dbReference type="ChEBI" id="CHEBI:16526"/>
        <dbReference type="EC" id="4.1.1.112"/>
    </reaction>
</comment>
<dbReference type="InterPro" id="IPR036704">
    <property type="entry name" value="RraA/RraA-like_sf"/>
</dbReference>
<feature type="binding site" evidence="9">
    <location>
        <begin position="80"/>
        <end position="83"/>
    </location>
    <ligand>
        <name>substrate</name>
    </ligand>
</feature>
<dbReference type="Pfam" id="PF03737">
    <property type="entry name" value="RraA-like"/>
    <property type="match status" value="1"/>
</dbReference>
<comment type="similarity">
    <text evidence="3 10">Belongs to the class II aldolase/RraA-like family.</text>
</comment>
<evidence type="ECO:0000256" key="10">
    <source>
        <dbReference type="RuleBase" id="RU004338"/>
    </source>
</evidence>
<comment type="subunit">
    <text evidence="4 10">Homotrimer.</text>
</comment>
<comment type="catalytic activity">
    <reaction evidence="1 10">
        <text>4-hydroxy-4-methyl-2-oxoglutarate = 2 pyruvate</text>
        <dbReference type="Rhea" id="RHEA:22748"/>
        <dbReference type="ChEBI" id="CHEBI:15361"/>
        <dbReference type="ChEBI" id="CHEBI:58276"/>
        <dbReference type="EC" id="4.1.3.17"/>
    </reaction>
</comment>
<dbReference type="InterPro" id="IPR010203">
    <property type="entry name" value="RraA"/>
</dbReference>
<dbReference type="GO" id="GO:0046872">
    <property type="term" value="F:metal ion binding"/>
    <property type="evidence" value="ECO:0007669"/>
    <property type="project" value="UniProtKB-KW"/>
</dbReference>
<keyword evidence="5 9" id="KW-0479">Metal-binding</keyword>